<feature type="domain" description="Response regulatory" evidence="13">
    <location>
        <begin position="1161"/>
        <end position="1279"/>
    </location>
</feature>
<dbReference type="InterPro" id="IPR003594">
    <property type="entry name" value="HATPase_dom"/>
</dbReference>
<dbReference type="SUPFAM" id="SSF47384">
    <property type="entry name" value="Homodimeric domain of signal transducing histidine kinase"/>
    <property type="match status" value="1"/>
</dbReference>
<evidence type="ECO:0000256" key="5">
    <source>
        <dbReference type="ARBA" id="ARBA00022741"/>
    </source>
</evidence>
<dbReference type="CDD" id="cd17546">
    <property type="entry name" value="REC_hyHK_CKI1_RcsC-like"/>
    <property type="match status" value="2"/>
</dbReference>
<feature type="domain" description="PAS" evidence="14">
    <location>
        <begin position="518"/>
        <end position="594"/>
    </location>
</feature>
<keyword evidence="3 11" id="KW-0597">Phosphoprotein</keyword>
<keyword evidence="8" id="KW-0902">Two-component regulatory system</keyword>
<keyword evidence="17" id="KW-1185">Reference proteome</keyword>
<feature type="modified residue" description="4-aspartylphosphate" evidence="11">
    <location>
        <position position="1211"/>
    </location>
</feature>
<dbReference type="Pfam" id="PF13426">
    <property type="entry name" value="PAS_9"/>
    <property type="match status" value="1"/>
</dbReference>
<keyword evidence="5" id="KW-0547">Nucleotide-binding</keyword>
<dbReference type="GO" id="GO:0005524">
    <property type="term" value="F:ATP binding"/>
    <property type="evidence" value="ECO:0007669"/>
    <property type="project" value="UniProtKB-KW"/>
</dbReference>
<dbReference type="InterPro" id="IPR003661">
    <property type="entry name" value="HisK_dim/P_dom"/>
</dbReference>
<feature type="domain" description="PAC" evidence="15">
    <location>
        <begin position="723"/>
        <end position="775"/>
    </location>
</feature>
<feature type="domain" description="PAC" evidence="15">
    <location>
        <begin position="88"/>
        <end position="140"/>
    </location>
</feature>
<dbReference type="InterPro" id="IPR036097">
    <property type="entry name" value="HisK_dim/P_sf"/>
</dbReference>
<evidence type="ECO:0000256" key="7">
    <source>
        <dbReference type="ARBA" id="ARBA00022840"/>
    </source>
</evidence>
<sequence length="1430" mass="162235">MNNLKQEFYIHIIEHEAIFDFIQESSLDGFWYQDMQDTNNVWVNPKFTQTLGFPIDSIITWQSRIFPEDLAIVNEQAPEHFKTADTPFEAIIKYLHNNGSTIWTKFRAKAIKDKYGNITRMLGAHVNITQHKEKEIELINTSNRYKEILGNSGNMVFILDPNYVYKEYYQSAEDELLFGSAESLMGKSLFESGFPEQVTTILKNAIDGALQTWKRNQAEYFLSINGNTYWFAATVSAVKNIAINTIDVICVIRDITTKKKDERKLQELALVASKATDAIVIANAEGKVTWANDAYQQLTKFSYEEILGKKPGELLQGPETDQETVKRISAALSNKASVTERIINYTKHGEKYWLDLTINPVFNDNGILTNFIAVERDITQRQNEENEIRFIKEMLEQTNEVAKVGGWEVNLITNTVFWSTVTKAIHEVADDFNPCIETGIQFYKEGENRNTITQLMQEAITMGTAFDVELLLIAANGQEKWVRTIAKSEIINGQCTRVYGTLQDINDLKFAELEVKKASDLLKKLSQQLPGGLFQYNLYKDNTFSLPFASDGLKKILEITDEDIISNTSVIFQRVHPDDLEGVIASMNTAAREMSQWHQEFRIVAPLKGEIWVRAEALPEKATNSIIFHGYIQDITGHKASELQIKHANDQFSLAADAAGFGVWTISLTDKNNVWDDMMYKLYDTSPDEYTDVTDAWRARVHPMDLEMAIKSIQAAVMNDHDLNEEYRIIWKNGEVRYLKAFARVAKNEKGYPVSMTGVTYDITEQKKMEESIIKSELKFRTLYDSTSDAVLLVNETGFFDCNSAAVKLFGCSSKKQLCSLKPIDVTPEFQFNGEKSEELIKKYMVKARASGTMQFEWLQKRIDTNETFPAEVLLNTFLLNEEIVVQIVVRDISKRKQTEKEILEARELAIAASKSKSEFLANMSHEIRTPLNGVIGFTDLLMKTKLDETQQQYMSTVFQSANSLLDIINDILDFSKIEAGKLELSFEQTDIYEVCGQVADMIKFQAHKKKLEMLLNIAHNVPRYIWADTIRIRQIMVNLLSNAVKFTQDGEIELKIELLGNTEPDQSQLRFSVRDTGLGIDPKNQQKIFEAFSQEDASTTRKFGGTGLGLTISNKLLSLMGSKLVLISEPGHGSTFYFDISVRDMQGEAVEWEAIDHIESVLIVDDNTNNRRILRDMLALKNIRSLEAADGREAIAMLQSGHAFDVILLDFTMPGLDGIETIRIIRNELEMHHQHIILLYSSADDEKINAACIELNVPHKMVKPIKIQQLYDALSRLQTKKENTPIVIAEKPVVTEDHTPVKILVTDDSPVNMMLATIILQGMLPYATLFEAENGNQAIDIYLKEQPDIIFMDVQMPEKNGYEAATEIRAMENGSRIPIIALTAGTVKGEREKCIEAGMDDYITKPVLIETIENAVKKWLPHLTIVASN</sequence>
<dbReference type="Gene3D" id="3.40.50.2300">
    <property type="match status" value="2"/>
</dbReference>
<dbReference type="InterPro" id="IPR013656">
    <property type="entry name" value="PAS_4"/>
</dbReference>
<keyword evidence="4" id="KW-0808">Transferase</keyword>
<feature type="domain" description="PAC" evidence="15">
    <location>
        <begin position="336"/>
        <end position="390"/>
    </location>
</feature>
<evidence type="ECO:0000259" key="12">
    <source>
        <dbReference type="PROSITE" id="PS50109"/>
    </source>
</evidence>
<evidence type="ECO:0000259" key="14">
    <source>
        <dbReference type="PROSITE" id="PS50112"/>
    </source>
</evidence>
<dbReference type="Pfam" id="PF00512">
    <property type="entry name" value="HisKA"/>
    <property type="match status" value="1"/>
</dbReference>
<dbReference type="SMART" id="SM00388">
    <property type="entry name" value="HisKA"/>
    <property type="match status" value="1"/>
</dbReference>
<dbReference type="InterPro" id="IPR036890">
    <property type="entry name" value="HATPase_C_sf"/>
</dbReference>
<feature type="modified residue" description="4-aspartylphosphate" evidence="11">
    <location>
        <position position="1354"/>
    </location>
</feature>
<gene>
    <name evidence="16" type="ORF">GD597_12285</name>
</gene>
<dbReference type="InterPro" id="IPR011006">
    <property type="entry name" value="CheY-like_superfamily"/>
</dbReference>
<dbReference type="Pfam" id="PF08448">
    <property type="entry name" value="PAS_4"/>
    <property type="match status" value="1"/>
</dbReference>
<dbReference type="InterPro" id="IPR000014">
    <property type="entry name" value="PAS"/>
</dbReference>
<dbReference type="Gene3D" id="3.30.450.20">
    <property type="entry name" value="PAS domain"/>
    <property type="match status" value="7"/>
</dbReference>
<evidence type="ECO:0000259" key="15">
    <source>
        <dbReference type="PROSITE" id="PS50113"/>
    </source>
</evidence>
<dbReference type="FunFam" id="3.30.565.10:FF:000010">
    <property type="entry name" value="Sensor histidine kinase RcsC"/>
    <property type="match status" value="1"/>
</dbReference>
<dbReference type="Gene3D" id="1.10.287.130">
    <property type="match status" value="1"/>
</dbReference>
<feature type="domain" description="PAC" evidence="15">
    <location>
        <begin position="215"/>
        <end position="267"/>
    </location>
</feature>
<dbReference type="InterPro" id="IPR013655">
    <property type="entry name" value="PAS_fold_3"/>
</dbReference>
<evidence type="ECO:0000256" key="9">
    <source>
        <dbReference type="ARBA" id="ARBA00064003"/>
    </source>
</evidence>
<dbReference type="Pfam" id="PF00072">
    <property type="entry name" value="Response_reg"/>
    <property type="match status" value="2"/>
</dbReference>
<evidence type="ECO:0000256" key="4">
    <source>
        <dbReference type="ARBA" id="ARBA00022679"/>
    </source>
</evidence>
<dbReference type="InterPro" id="IPR001610">
    <property type="entry name" value="PAC"/>
</dbReference>
<dbReference type="SMART" id="SM00091">
    <property type="entry name" value="PAS"/>
    <property type="match status" value="6"/>
</dbReference>
<comment type="subunit">
    <text evidence="9">At low DSF concentrations, interacts with RpfF.</text>
</comment>
<dbReference type="InterPro" id="IPR004358">
    <property type="entry name" value="Sig_transdc_His_kin-like_C"/>
</dbReference>
<feature type="domain" description="Histidine kinase" evidence="12">
    <location>
        <begin position="923"/>
        <end position="1145"/>
    </location>
</feature>
<comment type="caution">
    <text evidence="16">The sequence shown here is derived from an EMBL/GenBank/DDBJ whole genome shotgun (WGS) entry which is preliminary data.</text>
</comment>
<dbReference type="Gene3D" id="3.30.565.10">
    <property type="entry name" value="Histidine kinase-like ATPase, C-terminal domain"/>
    <property type="match status" value="1"/>
</dbReference>
<dbReference type="SUPFAM" id="SSF55785">
    <property type="entry name" value="PYP-like sensor domain (PAS domain)"/>
    <property type="match status" value="7"/>
</dbReference>
<dbReference type="SUPFAM" id="SSF55874">
    <property type="entry name" value="ATPase domain of HSP90 chaperone/DNA topoisomerase II/histidine kinase"/>
    <property type="match status" value="1"/>
</dbReference>
<comment type="catalytic activity">
    <reaction evidence="1">
        <text>ATP + protein L-histidine = ADP + protein N-phospho-L-histidine.</text>
        <dbReference type="EC" id="2.7.13.3"/>
    </reaction>
</comment>
<dbReference type="InterPro" id="IPR001789">
    <property type="entry name" value="Sig_transdc_resp-reg_receiver"/>
</dbReference>
<dbReference type="PANTHER" id="PTHR45339:SF1">
    <property type="entry name" value="HYBRID SIGNAL TRANSDUCTION HISTIDINE KINASE J"/>
    <property type="match status" value="1"/>
</dbReference>
<dbReference type="PROSITE" id="PS50110">
    <property type="entry name" value="RESPONSE_REGULATORY"/>
    <property type="match status" value="2"/>
</dbReference>
<dbReference type="Pfam" id="PF13188">
    <property type="entry name" value="PAS_8"/>
    <property type="match status" value="1"/>
</dbReference>
<evidence type="ECO:0000256" key="10">
    <source>
        <dbReference type="ARBA" id="ARBA00068150"/>
    </source>
</evidence>
<evidence type="ECO:0000259" key="13">
    <source>
        <dbReference type="PROSITE" id="PS50110"/>
    </source>
</evidence>
<dbReference type="SMART" id="SM00448">
    <property type="entry name" value="REC"/>
    <property type="match status" value="2"/>
</dbReference>
<dbReference type="PROSITE" id="PS50109">
    <property type="entry name" value="HIS_KIN"/>
    <property type="match status" value="1"/>
</dbReference>
<dbReference type="PROSITE" id="PS50113">
    <property type="entry name" value="PAC"/>
    <property type="match status" value="5"/>
</dbReference>
<dbReference type="RefSeq" id="WP_171608185.1">
    <property type="nucleotide sequence ID" value="NZ_WHPF01000008.1"/>
</dbReference>
<dbReference type="SMART" id="SM00387">
    <property type="entry name" value="HATPase_c"/>
    <property type="match status" value="1"/>
</dbReference>
<dbReference type="GO" id="GO:0000155">
    <property type="term" value="F:phosphorelay sensor kinase activity"/>
    <property type="evidence" value="ECO:0007669"/>
    <property type="project" value="InterPro"/>
</dbReference>
<dbReference type="EC" id="2.7.13.3" evidence="2"/>
<dbReference type="Pfam" id="PF02518">
    <property type="entry name" value="HATPase_c"/>
    <property type="match status" value="1"/>
</dbReference>
<dbReference type="PROSITE" id="PS50112">
    <property type="entry name" value="PAS"/>
    <property type="match status" value="2"/>
</dbReference>
<evidence type="ECO:0000256" key="11">
    <source>
        <dbReference type="PROSITE-ProRule" id="PRU00169"/>
    </source>
</evidence>
<organism evidence="16 17">
    <name type="scientific">Limnovirga soli</name>
    <dbReference type="NCBI Taxonomy" id="2656915"/>
    <lineage>
        <taxon>Bacteria</taxon>
        <taxon>Pseudomonadati</taxon>
        <taxon>Bacteroidota</taxon>
        <taxon>Chitinophagia</taxon>
        <taxon>Chitinophagales</taxon>
        <taxon>Chitinophagaceae</taxon>
        <taxon>Limnovirga</taxon>
    </lineage>
</organism>
<dbReference type="EMBL" id="WHPF01000008">
    <property type="protein sequence ID" value="NNV56242.1"/>
    <property type="molecule type" value="Genomic_DNA"/>
</dbReference>
<reference evidence="16" key="1">
    <citation type="submission" date="2019-10" db="EMBL/GenBank/DDBJ databases">
        <title>Draft genome sequence of Panacibacter sp. KCS-6.</title>
        <authorList>
            <person name="Yim K.J."/>
        </authorList>
    </citation>
    <scope>NUCLEOTIDE SEQUENCE</scope>
    <source>
        <strain evidence="16">KCS-6</strain>
    </source>
</reference>
<dbReference type="Gene3D" id="2.10.70.100">
    <property type="match status" value="1"/>
</dbReference>
<evidence type="ECO:0000313" key="17">
    <source>
        <dbReference type="Proteomes" id="UP000598971"/>
    </source>
</evidence>
<protein>
    <recommendedName>
        <fullName evidence="10">Sensory/regulatory protein RpfC</fullName>
        <ecNumber evidence="2">2.7.13.3</ecNumber>
    </recommendedName>
</protein>
<dbReference type="SMART" id="SM00086">
    <property type="entry name" value="PAC"/>
    <property type="match status" value="7"/>
</dbReference>
<dbReference type="PANTHER" id="PTHR45339">
    <property type="entry name" value="HYBRID SIGNAL TRANSDUCTION HISTIDINE KINASE J"/>
    <property type="match status" value="1"/>
</dbReference>
<feature type="domain" description="Response regulatory" evidence="13">
    <location>
        <begin position="1303"/>
        <end position="1421"/>
    </location>
</feature>
<dbReference type="NCBIfam" id="TIGR00229">
    <property type="entry name" value="sensory_box"/>
    <property type="match status" value="4"/>
</dbReference>
<evidence type="ECO:0000256" key="8">
    <source>
        <dbReference type="ARBA" id="ARBA00023012"/>
    </source>
</evidence>
<dbReference type="CDD" id="cd00130">
    <property type="entry name" value="PAS"/>
    <property type="match status" value="4"/>
</dbReference>
<dbReference type="Proteomes" id="UP000598971">
    <property type="component" value="Unassembled WGS sequence"/>
</dbReference>
<evidence type="ECO:0000256" key="1">
    <source>
        <dbReference type="ARBA" id="ARBA00000085"/>
    </source>
</evidence>
<dbReference type="SUPFAM" id="SSF52172">
    <property type="entry name" value="CheY-like"/>
    <property type="match status" value="2"/>
</dbReference>
<dbReference type="FunFam" id="1.10.287.130:FF:000002">
    <property type="entry name" value="Two-component osmosensing histidine kinase"/>
    <property type="match status" value="1"/>
</dbReference>
<evidence type="ECO:0000313" key="16">
    <source>
        <dbReference type="EMBL" id="NNV56242.1"/>
    </source>
</evidence>
<dbReference type="InterPro" id="IPR000700">
    <property type="entry name" value="PAS-assoc_C"/>
</dbReference>
<evidence type="ECO:0000256" key="3">
    <source>
        <dbReference type="ARBA" id="ARBA00022553"/>
    </source>
</evidence>
<dbReference type="CDD" id="cd00082">
    <property type="entry name" value="HisKA"/>
    <property type="match status" value="1"/>
</dbReference>
<feature type="domain" description="PAC" evidence="15">
    <location>
        <begin position="466"/>
        <end position="517"/>
    </location>
</feature>
<dbReference type="InterPro" id="IPR035965">
    <property type="entry name" value="PAS-like_dom_sf"/>
</dbReference>
<dbReference type="PRINTS" id="PR00344">
    <property type="entry name" value="BCTRLSENSOR"/>
</dbReference>
<feature type="domain" description="PAS" evidence="14">
    <location>
        <begin position="264"/>
        <end position="335"/>
    </location>
</feature>
<dbReference type="CDD" id="cd16922">
    <property type="entry name" value="HATPase_EvgS-ArcB-TorS-like"/>
    <property type="match status" value="1"/>
</dbReference>
<name>A0A8J8FGH7_9BACT</name>
<evidence type="ECO:0000256" key="2">
    <source>
        <dbReference type="ARBA" id="ARBA00012438"/>
    </source>
</evidence>
<evidence type="ECO:0000256" key="6">
    <source>
        <dbReference type="ARBA" id="ARBA00022777"/>
    </source>
</evidence>
<proteinExistence type="predicted"/>
<keyword evidence="6" id="KW-0418">Kinase</keyword>
<accession>A0A8J8FGH7</accession>
<keyword evidence="7" id="KW-0067">ATP-binding</keyword>
<dbReference type="InterPro" id="IPR005467">
    <property type="entry name" value="His_kinase_dom"/>
</dbReference>
<dbReference type="Pfam" id="PF08447">
    <property type="entry name" value="PAS_3"/>
    <property type="match status" value="3"/>
</dbReference>